<keyword evidence="3" id="KW-1185">Reference proteome</keyword>
<dbReference type="InterPro" id="IPR051396">
    <property type="entry name" value="Bact_Antivir_Def_Nuclease"/>
</dbReference>
<dbReference type="PANTHER" id="PTHR43581">
    <property type="entry name" value="ATP/GTP PHOSPHATASE"/>
    <property type="match status" value="1"/>
</dbReference>
<dbReference type="RefSeq" id="WP_160375017.1">
    <property type="nucleotide sequence ID" value="NZ_WSTB01000006.1"/>
</dbReference>
<dbReference type="EMBL" id="WSTB01000006">
    <property type="protein sequence ID" value="MWB95092.1"/>
    <property type="molecule type" value="Genomic_DNA"/>
</dbReference>
<dbReference type="Proteomes" id="UP000471501">
    <property type="component" value="Unassembled WGS sequence"/>
</dbReference>
<organism evidence="2 3">
    <name type="scientific">Flavobacterium hydrocarbonoxydans</name>
    <dbReference type="NCBI Taxonomy" id="2683249"/>
    <lineage>
        <taxon>Bacteria</taxon>
        <taxon>Pseudomonadati</taxon>
        <taxon>Bacteroidota</taxon>
        <taxon>Flavobacteriia</taxon>
        <taxon>Flavobacteriales</taxon>
        <taxon>Flavobacteriaceae</taxon>
        <taxon>Flavobacterium</taxon>
    </lineage>
</organism>
<dbReference type="InterPro" id="IPR027417">
    <property type="entry name" value="P-loop_NTPase"/>
</dbReference>
<evidence type="ECO:0000313" key="3">
    <source>
        <dbReference type="Proteomes" id="UP000471501"/>
    </source>
</evidence>
<evidence type="ECO:0000313" key="2">
    <source>
        <dbReference type="EMBL" id="MWB95092.1"/>
    </source>
</evidence>
<protein>
    <submittedName>
        <fullName evidence="2">AAA family ATPase</fullName>
    </submittedName>
</protein>
<dbReference type="Pfam" id="PF13175">
    <property type="entry name" value="AAA_15"/>
    <property type="match status" value="1"/>
</dbReference>
<gene>
    <name evidence="2" type="ORF">GON26_12035</name>
</gene>
<name>A0A6I4NQ69_9FLAO</name>
<proteinExistence type="predicted"/>
<comment type="caution">
    <text evidence="2">The sequence shown here is derived from an EMBL/GenBank/DDBJ whole genome shotgun (WGS) entry which is preliminary data.</text>
</comment>
<dbReference type="InterPro" id="IPR041685">
    <property type="entry name" value="AAA_GajA/Old/RecF-like"/>
</dbReference>
<feature type="domain" description="Endonuclease GajA/Old nuclease/RecF-like AAA" evidence="1">
    <location>
        <begin position="4"/>
        <end position="337"/>
    </location>
</feature>
<sequence>MERAKLIVKNFGPLKDIEIEVREMVTFIGAQASGKSTLAKLISILEDEEFRKDDSISFEEELKKYNIYSFLNHNSYINYCREAKGIFYEFKLQNNISKKVDYRENLIKNLSGIVTKEKGEILDSLLETDLDNIRFKNVKESKLFVKELKQVIDSAFSEKDKTKIYDFFIKKYDQVISKYGSYLKFDSIYIPTERNILHIISTNTLGLINNNIQIPKHLLNSGQDYEKAINTIKELPLSIIDKKIKYKREGKTSYIYHNKTDKVDLLESASGLQSVIPILLLVEYSKSLKEKYNFNFVVEEPELNLYPKAQHELIKYLVKNCLFDRKNLILTTHSPFVLASINNLLLAYDKGQKLPKEVNKIIKKESWLNPKNFIAYELKNGKAKKIMNDKLGQISENMIDSVSDSFADEFNKLLDL</sequence>
<accession>A0A6I4NQ69</accession>
<dbReference type="PANTHER" id="PTHR43581:SF2">
    <property type="entry name" value="EXCINUCLEASE ATPASE SUBUNIT"/>
    <property type="match status" value="1"/>
</dbReference>
<evidence type="ECO:0000259" key="1">
    <source>
        <dbReference type="Pfam" id="PF13175"/>
    </source>
</evidence>
<reference evidence="2 3" key="1">
    <citation type="submission" date="2019-12" db="EMBL/GenBank/DDBJ databases">
        <authorList>
            <person name="Kim Y.S."/>
        </authorList>
    </citation>
    <scope>NUCLEOTIDE SEQUENCE [LARGE SCALE GENOMIC DNA]</scope>
    <source>
        <strain evidence="2 3">GA093</strain>
    </source>
</reference>
<dbReference type="SUPFAM" id="SSF52540">
    <property type="entry name" value="P-loop containing nucleoside triphosphate hydrolases"/>
    <property type="match status" value="1"/>
</dbReference>
<dbReference type="AlphaFoldDB" id="A0A6I4NQ69"/>